<dbReference type="InterPro" id="IPR018062">
    <property type="entry name" value="HTH_AraC-typ_CS"/>
</dbReference>
<dbReference type="Pfam" id="PF12833">
    <property type="entry name" value="HTH_18"/>
    <property type="match status" value="1"/>
</dbReference>
<dbReference type="InterPro" id="IPR050204">
    <property type="entry name" value="AraC_XylS_family_regulators"/>
</dbReference>
<dbReference type="GO" id="GO:0003700">
    <property type="term" value="F:DNA-binding transcription factor activity"/>
    <property type="evidence" value="ECO:0007669"/>
    <property type="project" value="InterPro"/>
</dbReference>
<proteinExistence type="predicted"/>
<dbReference type="InterPro" id="IPR035418">
    <property type="entry name" value="AraC-bd_2"/>
</dbReference>
<evidence type="ECO:0000259" key="5">
    <source>
        <dbReference type="PROSITE" id="PS01124"/>
    </source>
</evidence>
<keyword evidence="2" id="KW-0238">DNA-binding</keyword>
<name>A0A6L9SD64_9ACTN</name>
<protein>
    <submittedName>
        <fullName evidence="6">Helix-turn-helix domain-containing protein</fullName>
    </submittedName>
</protein>
<evidence type="ECO:0000256" key="3">
    <source>
        <dbReference type="ARBA" id="ARBA00023163"/>
    </source>
</evidence>
<keyword evidence="7" id="KW-1185">Reference proteome</keyword>
<keyword evidence="3" id="KW-0804">Transcription</keyword>
<organism evidence="6 7">
    <name type="scientific">Phytoactinopolyspora halotolerans</name>
    <dbReference type="NCBI Taxonomy" id="1981512"/>
    <lineage>
        <taxon>Bacteria</taxon>
        <taxon>Bacillati</taxon>
        <taxon>Actinomycetota</taxon>
        <taxon>Actinomycetes</taxon>
        <taxon>Jiangellales</taxon>
        <taxon>Jiangellaceae</taxon>
        <taxon>Phytoactinopolyspora</taxon>
    </lineage>
</organism>
<sequence>MPDVQLGYVELGGDVYLTYRIPDDRHVIHAPLSGVAEVTLGPEQYSLARNRAVVFGPAARPSMRVNAGCRMLVLQIRQAALEVMLSKRVKDGIVATPLQFERLMDFRGHAGSWFRGWLFMVQELDTPGSLLEDPRHARRSELLIMDTLLDVQPHNYARALDERFEATAGQAWADPRWATFPRYLREAVEIIERNPEEDHKTKTLAARVSISPRMLQIAFKDYLGTTPGRFHRDVRLERVREALLEASAGSVTVDRIARSFGFNHYGYFGGVYREKYGESPRIALRTSPEPTSIPHQRSGTADRDDERTRRR</sequence>
<dbReference type="Proteomes" id="UP000475214">
    <property type="component" value="Unassembled WGS sequence"/>
</dbReference>
<dbReference type="EMBL" id="JAAGOA010000019">
    <property type="protein sequence ID" value="NEE03063.1"/>
    <property type="molecule type" value="Genomic_DNA"/>
</dbReference>
<accession>A0A6L9SD64</accession>
<dbReference type="SUPFAM" id="SSF46689">
    <property type="entry name" value="Homeodomain-like"/>
    <property type="match status" value="2"/>
</dbReference>
<dbReference type="PROSITE" id="PS00041">
    <property type="entry name" value="HTH_ARAC_FAMILY_1"/>
    <property type="match status" value="1"/>
</dbReference>
<dbReference type="InterPro" id="IPR018060">
    <property type="entry name" value="HTH_AraC"/>
</dbReference>
<keyword evidence="1" id="KW-0805">Transcription regulation</keyword>
<dbReference type="AlphaFoldDB" id="A0A6L9SD64"/>
<dbReference type="InterPro" id="IPR009057">
    <property type="entry name" value="Homeodomain-like_sf"/>
</dbReference>
<feature type="compositionally biased region" description="Polar residues" evidence="4">
    <location>
        <begin position="288"/>
        <end position="299"/>
    </location>
</feature>
<dbReference type="GO" id="GO:0043565">
    <property type="term" value="F:sequence-specific DNA binding"/>
    <property type="evidence" value="ECO:0007669"/>
    <property type="project" value="InterPro"/>
</dbReference>
<dbReference type="PANTHER" id="PTHR46796:SF12">
    <property type="entry name" value="HTH-TYPE DNA-BINDING TRANSCRIPTIONAL ACTIVATOR EUTR"/>
    <property type="match status" value="1"/>
</dbReference>
<evidence type="ECO:0000256" key="4">
    <source>
        <dbReference type="SAM" id="MobiDB-lite"/>
    </source>
</evidence>
<evidence type="ECO:0000313" key="6">
    <source>
        <dbReference type="EMBL" id="NEE03063.1"/>
    </source>
</evidence>
<evidence type="ECO:0000256" key="1">
    <source>
        <dbReference type="ARBA" id="ARBA00023015"/>
    </source>
</evidence>
<dbReference type="Pfam" id="PF14525">
    <property type="entry name" value="AraC_binding_2"/>
    <property type="match status" value="1"/>
</dbReference>
<evidence type="ECO:0000313" key="7">
    <source>
        <dbReference type="Proteomes" id="UP000475214"/>
    </source>
</evidence>
<evidence type="ECO:0000256" key="2">
    <source>
        <dbReference type="ARBA" id="ARBA00023125"/>
    </source>
</evidence>
<comment type="caution">
    <text evidence="6">The sequence shown here is derived from an EMBL/GenBank/DDBJ whole genome shotgun (WGS) entry which is preliminary data.</text>
</comment>
<gene>
    <name evidence="6" type="ORF">G1H10_23135</name>
</gene>
<dbReference type="SMART" id="SM00342">
    <property type="entry name" value="HTH_ARAC"/>
    <property type="match status" value="1"/>
</dbReference>
<dbReference type="PANTHER" id="PTHR46796">
    <property type="entry name" value="HTH-TYPE TRANSCRIPTIONAL ACTIVATOR RHAS-RELATED"/>
    <property type="match status" value="1"/>
</dbReference>
<feature type="domain" description="HTH araC/xylS-type" evidence="5">
    <location>
        <begin position="185"/>
        <end position="286"/>
    </location>
</feature>
<feature type="compositionally biased region" description="Basic and acidic residues" evidence="4">
    <location>
        <begin position="300"/>
        <end position="311"/>
    </location>
</feature>
<feature type="region of interest" description="Disordered" evidence="4">
    <location>
        <begin position="281"/>
        <end position="311"/>
    </location>
</feature>
<dbReference type="Gene3D" id="1.10.10.60">
    <property type="entry name" value="Homeodomain-like"/>
    <property type="match status" value="1"/>
</dbReference>
<dbReference type="PROSITE" id="PS01124">
    <property type="entry name" value="HTH_ARAC_FAMILY_2"/>
    <property type="match status" value="1"/>
</dbReference>
<reference evidence="6 7" key="1">
    <citation type="submission" date="2020-02" db="EMBL/GenBank/DDBJ databases">
        <authorList>
            <person name="Li X.-J."/>
            <person name="Han X.-M."/>
        </authorList>
    </citation>
    <scope>NUCLEOTIDE SEQUENCE [LARGE SCALE GENOMIC DNA]</scope>
    <source>
        <strain evidence="6 7">CCTCC AB 2017055</strain>
    </source>
</reference>